<dbReference type="AlphaFoldDB" id="A0A1I7F898"/>
<evidence type="ECO:0008006" key="3">
    <source>
        <dbReference type="Google" id="ProtNLM"/>
    </source>
</evidence>
<evidence type="ECO:0000313" key="1">
    <source>
        <dbReference type="EMBL" id="SFU32355.1"/>
    </source>
</evidence>
<keyword evidence="2" id="KW-1185">Reference proteome</keyword>
<dbReference type="Proteomes" id="UP000198693">
    <property type="component" value="Unassembled WGS sequence"/>
</dbReference>
<proteinExistence type="predicted"/>
<accession>A0A1I7F898</accession>
<gene>
    <name evidence="1" type="ORF">SAMN04487955_101299</name>
</gene>
<name>A0A1I7F898_9GAMM</name>
<evidence type="ECO:0000313" key="2">
    <source>
        <dbReference type="Proteomes" id="UP000198693"/>
    </source>
</evidence>
<organism evidence="1 2">
    <name type="scientific">Halomonas korlensis</name>
    <dbReference type="NCBI Taxonomy" id="463301"/>
    <lineage>
        <taxon>Bacteria</taxon>
        <taxon>Pseudomonadati</taxon>
        <taxon>Pseudomonadota</taxon>
        <taxon>Gammaproteobacteria</taxon>
        <taxon>Oceanospirillales</taxon>
        <taxon>Halomonadaceae</taxon>
        <taxon>Halomonas</taxon>
    </lineage>
</organism>
<reference evidence="2" key="1">
    <citation type="submission" date="2016-10" db="EMBL/GenBank/DDBJ databases">
        <authorList>
            <person name="Varghese N."/>
            <person name="Submissions S."/>
        </authorList>
    </citation>
    <scope>NUCLEOTIDE SEQUENCE [LARGE SCALE GENOMIC DNA]</scope>
    <source>
        <strain evidence="2">CGMCC 1.6981</strain>
    </source>
</reference>
<protein>
    <recommendedName>
        <fullName evidence="3">Glycosyltransferase involved in LPS biosynthesis, GR25 family</fullName>
    </recommendedName>
</protein>
<dbReference type="STRING" id="463301.SAMN04487955_101299"/>
<sequence length="257" mass="29440">MYFDGFLCASLSSEIERRLKFSSSFKDPAQYRFVESVDGRKWTVEDADKLVSEEFKLLREKEREKGRKWVNEAAVACTITHRDKLLKEAAERECFLCEDDVVIDSSFIKHWQCKTVRSKLSGLNGLVLGCYSSHKKIEVSSKSLLSFGKFGVYEVLSRKIYSAACYFLPPPLAESVILHQTPVKCISDQWDDIRQHVSFPIFVIHPAPASFVAFSSNIGYGNFRVTSNSLLWRSIRRINRSVNSNHFVNKVIFKSCV</sequence>
<dbReference type="EMBL" id="FPBP01000001">
    <property type="protein sequence ID" value="SFU32355.1"/>
    <property type="molecule type" value="Genomic_DNA"/>
</dbReference>